<dbReference type="Pfam" id="PF07729">
    <property type="entry name" value="FCD"/>
    <property type="match status" value="1"/>
</dbReference>
<dbReference type="SMART" id="SM00895">
    <property type="entry name" value="FCD"/>
    <property type="match status" value="1"/>
</dbReference>
<dbReference type="CDD" id="cd07377">
    <property type="entry name" value="WHTH_GntR"/>
    <property type="match status" value="1"/>
</dbReference>
<evidence type="ECO:0000259" key="4">
    <source>
        <dbReference type="PROSITE" id="PS50949"/>
    </source>
</evidence>
<evidence type="ECO:0000256" key="2">
    <source>
        <dbReference type="ARBA" id="ARBA00023125"/>
    </source>
</evidence>
<keyword evidence="1" id="KW-0805">Transcription regulation</keyword>
<feature type="domain" description="HTH gntR-type" evidence="4">
    <location>
        <begin position="32"/>
        <end position="99"/>
    </location>
</feature>
<accession>A0ABV7GYK2</accession>
<dbReference type="Proteomes" id="UP001595632">
    <property type="component" value="Unassembled WGS sequence"/>
</dbReference>
<comment type="caution">
    <text evidence="5">The sequence shown here is derived from an EMBL/GenBank/DDBJ whole genome shotgun (WGS) entry which is preliminary data.</text>
</comment>
<name>A0ABV7GYK2_9RHOB</name>
<reference evidence="6" key="1">
    <citation type="journal article" date="2019" name="Int. J. Syst. Evol. Microbiol.">
        <title>The Global Catalogue of Microorganisms (GCM) 10K type strain sequencing project: providing services to taxonomists for standard genome sequencing and annotation.</title>
        <authorList>
            <consortium name="The Broad Institute Genomics Platform"/>
            <consortium name="The Broad Institute Genome Sequencing Center for Infectious Disease"/>
            <person name="Wu L."/>
            <person name="Ma J."/>
        </authorList>
    </citation>
    <scope>NUCLEOTIDE SEQUENCE [LARGE SCALE GENOMIC DNA]</scope>
    <source>
        <strain evidence="6">KCTC 52366</strain>
    </source>
</reference>
<evidence type="ECO:0000256" key="1">
    <source>
        <dbReference type="ARBA" id="ARBA00023015"/>
    </source>
</evidence>
<dbReference type="InterPro" id="IPR008920">
    <property type="entry name" value="TF_FadR/GntR_C"/>
</dbReference>
<keyword evidence="2" id="KW-0238">DNA-binding</keyword>
<dbReference type="RefSeq" id="WP_275631482.1">
    <property type="nucleotide sequence ID" value="NZ_JARGYD010000001.1"/>
</dbReference>
<dbReference type="Gene3D" id="1.10.10.10">
    <property type="entry name" value="Winged helix-like DNA-binding domain superfamily/Winged helix DNA-binding domain"/>
    <property type="match status" value="1"/>
</dbReference>
<keyword evidence="3" id="KW-0804">Transcription</keyword>
<protein>
    <submittedName>
        <fullName evidence="5">GntR family transcriptional regulator</fullName>
    </submittedName>
</protein>
<dbReference type="Pfam" id="PF00392">
    <property type="entry name" value="GntR"/>
    <property type="match status" value="1"/>
</dbReference>
<dbReference type="PROSITE" id="PS50949">
    <property type="entry name" value="HTH_GNTR"/>
    <property type="match status" value="1"/>
</dbReference>
<evidence type="ECO:0000256" key="3">
    <source>
        <dbReference type="ARBA" id="ARBA00023163"/>
    </source>
</evidence>
<evidence type="ECO:0000313" key="6">
    <source>
        <dbReference type="Proteomes" id="UP001595632"/>
    </source>
</evidence>
<organism evidence="5 6">
    <name type="scientific">Psychromarinibacter halotolerans</name>
    <dbReference type="NCBI Taxonomy" id="1775175"/>
    <lineage>
        <taxon>Bacteria</taxon>
        <taxon>Pseudomonadati</taxon>
        <taxon>Pseudomonadota</taxon>
        <taxon>Alphaproteobacteria</taxon>
        <taxon>Rhodobacterales</taxon>
        <taxon>Paracoccaceae</taxon>
        <taxon>Psychromarinibacter</taxon>
    </lineage>
</organism>
<dbReference type="InterPro" id="IPR036388">
    <property type="entry name" value="WH-like_DNA-bd_sf"/>
</dbReference>
<dbReference type="InterPro" id="IPR036390">
    <property type="entry name" value="WH_DNA-bd_sf"/>
</dbReference>
<dbReference type="PRINTS" id="PR00035">
    <property type="entry name" value="HTHGNTR"/>
</dbReference>
<dbReference type="PANTHER" id="PTHR43537:SF5">
    <property type="entry name" value="UXU OPERON TRANSCRIPTIONAL REGULATOR"/>
    <property type="match status" value="1"/>
</dbReference>
<dbReference type="InterPro" id="IPR011711">
    <property type="entry name" value="GntR_C"/>
</dbReference>
<dbReference type="EMBL" id="JBHRTB010000010">
    <property type="protein sequence ID" value="MFC3144222.1"/>
    <property type="molecule type" value="Genomic_DNA"/>
</dbReference>
<dbReference type="PANTHER" id="PTHR43537">
    <property type="entry name" value="TRANSCRIPTIONAL REGULATOR, GNTR FAMILY"/>
    <property type="match status" value="1"/>
</dbReference>
<evidence type="ECO:0000313" key="5">
    <source>
        <dbReference type="EMBL" id="MFC3144222.1"/>
    </source>
</evidence>
<dbReference type="SUPFAM" id="SSF46785">
    <property type="entry name" value="Winged helix' DNA-binding domain"/>
    <property type="match status" value="1"/>
</dbReference>
<sequence>MTKPPPQGPRGKLFGASAQGLEELELVLGRNGSVSDQVHDALRRAIIEVRLAPGAPISENSICRQFAVSRTPVRSAIQRLSEEGLVDILPQRGSYVAPLRLGNLRDSHFIRRSLELALLRETAAIWTPEMSQTLRDIVEKQRQVIAAEDPDGFFLADEEFHRTLAGFSGRAGVWDAIQAAKVSLTRFYRYWAQADRLPDVLTEHLAVLDALDRGDVDGAEEALATHLDMAFVIFDQMPEEDRKQLPV</sequence>
<dbReference type="SUPFAM" id="SSF48008">
    <property type="entry name" value="GntR ligand-binding domain-like"/>
    <property type="match status" value="1"/>
</dbReference>
<proteinExistence type="predicted"/>
<dbReference type="Gene3D" id="1.20.120.530">
    <property type="entry name" value="GntR ligand-binding domain-like"/>
    <property type="match status" value="1"/>
</dbReference>
<dbReference type="InterPro" id="IPR000524">
    <property type="entry name" value="Tscrpt_reg_HTH_GntR"/>
</dbReference>
<keyword evidence="6" id="KW-1185">Reference proteome</keyword>
<gene>
    <name evidence="5" type="ORF">ACFOGP_15985</name>
</gene>
<dbReference type="SMART" id="SM00345">
    <property type="entry name" value="HTH_GNTR"/>
    <property type="match status" value="1"/>
</dbReference>